<dbReference type="SUPFAM" id="SSF51045">
    <property type="entry name" value="WW domain"/>
    <property type="match status" value="1"/>
</dbReference>
<evidence type="ECO:0000313" key="4">
    <source>
        <dbReference type="Proteomes" id="UP000789572"/>
    </source>
</evidence>
<evidence type="ECO:0000313" key="3">
    <source>
        <dbReference type="EMBL" id="CAG8578226.1"/>
    </source>
</evidence>
<feature type="region of interest" description="Disordered" evidence="1">
    <location>
        <begin position="425"/>
        <end position="461"/>
    </location>
</feature>
<dbReference type="Proteomes" id="UP000789572">
    <property type="component" value="Unassembled WGS sequence"/>
</dbReference>
<feature type="compositionally biased region" description="Polar residues" evidence="1">
    <location>
        <begin position="248"/>
        <end position="262"/>
    </location>
</feature>
<feature type="compositionally biased region" description="Low complexity" evidence="1">
    <location>
        <begin position="183"/>
        <end position="195"/>
    </location>
</feature>
<feature type="compositionally biased region" description="Low complexity" evidence="1">
    <location>
        <begin position="428"/>
        <end position="452"/>
    </location>
</feature>
<proteinExistence type="predicted"/>
<keyword evidence="4" id="KW-1185">Reference proteome</keyword>
<gene>
    <name evidence="3" type="ORF">POCULU_LOCUS6350</name>
</gene>
<dbReference type="CDD" id="cd00201">
    <property type="entry name" value="WW"/>
    <property type="match status" value="1"/>
</dbReference>
<dbReference type="AlphaFoldDB" id="A0A9N9BUF8"/>
<feature type="region of interest" description="Disordered" evidence="1">
    <location>
        <begin position="29"/>
        <end position="86"/>
    </location>
</feature>
<feature type="compositionally biased region" description="Polar residues" evidence="1">
    <location>
        <begin position="165"/>
        <end position="182"/>
    </location>
</feature>
<name>A0A9N9BUF8_9GLOM</name>
<feature type="compositionally biased region" description="Low complexity" evidence="1">
    <location>
        <begin position="41"/>
        <end position="57"/>
    </location>
</feature>
<feature type="compositionally biased region" description="Low complexity" evidence="1">
    <location>
        <begin position="140"/>
        <end position="164"/>
    </location>
</feature>
<protein>
    <submittedName>
        <fullName evidence="3">8927_t:CDS:1</fullName>
    </submittedName>
</protein>
<accession>A0A9N9BUF8</accession>
<dbReference type="EMBL" id="CAJVPJ010001149">
    <property type="protein sequence ID" value="CAG8578226.1"/>
    <property type="molecule type" value="Genomic_DNA"/>
</dbReference>
<feature type="region of interest" description="Disordered" evidence="1">
    <location>
        <begin position="138"/>
        <end position="278"/>
    </location>
</feature>
<reference evidence="3" key="1">
    <citation type="submission" date="2021-06" db="EMBL/GenBank/DDBJ databases">
        <authorList>
            <person name="Kallberg Y."/>
            <person name="Tangrot J."/>
            <person name="Rosling A."/>
        </authorList>
    </citation>
    <scope>NUCLEOTIDE SEQUENCE</scope>
    <source>
        <strain evidence="3">IA702</strain>
    </source>
</reference>
<dbReference type="Gene3D" id="2.20.70.10">
    <property type="match status" value="1"/>
</dbReference>
<comment type="caution">
    <text evidence="3">The sequence shown here is derived from an EMBL/GenBank/DDBJ whole genome shotgun (WGS) entry which is preliminary data.</text>
</comment>
<evidence type="ECO:0000259" key="2">
    <source>
        <dbReference type="PROSITE" id="PS50020"/>
    </source>
</evidence>
<evidence type="ECO:0000256" key="1">
    <source>
        <dbReference type="SAM" id="MobiDB-lite"/>
    </source>
</evidence>
<feature type="compositionally biased region" description="Polar residues" evidence="1">
    <location>
        <begin position="76"/>
        <end position="86"/>
    </location>
</feature>
<feature type="compositionally biased region" description="Polar residues" evidence="1">
    <location>
        <begin position="196"/>
        <end position="216"/>
    </location>
</feature>
<dbReference type="InterPro" id="IPR001202">
    <property type="entry name" value="WW_dom"/>
</dbReference>
<sequence>MNATEEPLPPGWDARYNRHYFVDTKTGVPQWVDPRKNANASHRSSTASSVTSSTGSTPVMHNQSIPARSGSPVGHTDTSVISNGASKNMNVNMSHICAQTENLSITDSRSSQVSTTSYQSYNALVTTEKLNQQATPGFAMPQQTTMPTQTTNQPTTMPQQMTNPSLTMPQQASPQQMTNPSLTMPQQTTTPQQMTNPSLTMPQAHTGHASNTSSPDSAHAAMGWRTPHHAASIPGISSSESVRPPMNRHSTSPADINAGHNTQPPPPVPSTNATPAQPVAAYPVTPKTAAPGGIVSPNVPVAPATGQTQYVLRTDANGKKYYVPVQLQTAVNKNPQVVPAGQPVLMNGKIVYLNQQVQQQVRPGQPVQVRQVQQVQQYQTQQQMYNQQQMTNFQQKFLSVGKEVGKVAAKLAIASNVLHTVLQASHHNSQQNSQQDSQQNSQQDSSQQSDNSGGFNFGDMMGNVGDFTDNFNIGDITDNFNIGDIDIGSMFSGDN</sequence>
<dbReference type="OrthoDB" id="2367685at2759"/>
<dbReference type="InterPro" id="IPR036020">
    <property type="entry name" value="WW_dom_sf"/>
</dbReference>
<feature type="domain" description="WW" evidence="2">
    <location>
        <begin position="6"/>
        <end position="36"/>
    </location>
</feature>
<dbReference type="SMART" id="SM00456">
    <property type="entry name" value="WW"/>
    <property type="match status" value="1"/>
</dbReference>
<organism evidence="3 4">
    <name type="scientific">Paraglomus occultum</name>
    <dbReference type="NCBI Taxonomy" id="144539"/>
    <lineage>
        <taxon>Eukaryota</taxon>
        <taxon>Fungi</taxon>
        <taxon>Fungi incertae sedis</taxon>
        <taxon>Mucoromycota</taxon>
        <taxon>Glomeromycotina</taxon>
        <taxon>Glomeromycetes</taxon>
        <taxon>Paraglomerales</taxon>
        <taxon>Paraglomeraceae</taxon>
        <taxon>Paraglomus</taxon>
    </lineage>
</organism>
<dbReference type="PROSITE" id="PS50020">
    <property type="entry name" value="WW_DOMAIN_2"/>
    <property type="match status" value="1"/>
</dbReference>